<evidence type="ECO:0008006" key="4">
    <source>
        <dbReference type="Google" id="ProtNLM"/>
    </source>
</evidence>
<dbReference type="AlphaFoldDB" id="A0A1N7L5Q9"/>
<keyword evidence="1" id="KW-0812">Transmembrane</keyword>
<accession>A0A1N7L5Q9</accession>
<proteinExistence type="predicted"/>
<dbReference type="Proteomes" id="UP000186098">
    <property type="component" value="Unassembled WGS sequence"/>
</dbReference>
<protein>
    <recommendedName>
        <fullName evidence="4">CTP synthetase</fullName>
    </recommendedName>
</protein>
<evidence type="ECO:0000313" key="3">
    <source>
        <dbReference type="Proteomes" id="UP000186098"/>
    </source>
</evidence>
<feature type="transmembrane region" description="Helical" evidence="1">
    <location>
        <begin position="7"/>
        <end position="28"/>
    </location>
</feature>
<reference evidence="3" key="1">
    <citation type="submission" date="2017-01" db="EMBL/GenBank/DDBJ databases">
        <authorList>
            <person name="Varghese N."/>
            <person name="Submissions S."/>
        </authorList>
    </citation>
    <scope>NUCLEOTIDE SEQUENCE [LARGE SCALE GENOMIC DNA]</scope>
    <source>
        <strain evidence="3">DSM 18714</strain>
    </source>
</reference>
<evidence type="ECO:0000256" key="1">
    <source>
        <dbReference type="SAM" id="Phobius"/>
    </source>
</evidence>
<organism evidence="2 3">
    <name type="scientific">Phaeovulum vinaykumarii</name>
    <dbReference type="NCBI Taxonomy" id="407234"/>
    <lineage>
        <taxon>Bacteria</taxon>
        <taxon>Pseudomonadati</taxon>
        <taxon>Pseudomonadota</taxon>
        <taxon>Alphaproteobacteria</taxon>
        <taxon>Rhodobacterales</taxon>
        <taxon>Paracoccaceae</taxon>
        <taxon>Phaeovulum</taxon>
    </lineage>
</organism>
<keyword evidence="1" id="KW-0472">Membrane</keyword>
<name>A0A1N7L5Q9_9RHOB</name>
<evidence type="ECO:0000313" key="2">
    <source>
        <dbReference type="EMBL" id="SIS69123.1"/>
    </source>
</evidence>
<gene>
    <name evidence="2" type="ORF">SAMN05421795_102587</name>
</gene>
<feature type="transmembrane region" description="Helical" evidence="1">
    <location>
        <begin position="34"/>
        <end position="54"/>
    </location>
</feature>
<keyword evidence="1" id="KW-1133">Transmembrane helix</keyword>
<keyword evidence="3" id="KW-1185">Reference proteome</keyword>
<dbReference type="EMBL" id="FTOM01000002">
    <property type="protein sequence ID" value="SIS69123.1"/>
    <property type="molecule type" value="Genomic_DNA"/>
</dbReference>
<dbReference type="STRING" id="407234.SAMN05421795_102587"/>
<dbReference type="OrthoDB" id="7510999at2"/>
<dbReference type="RefSeq" id="WP_076364458.1">
    <property type="nucleotide sequence ID" value="NZ_FTOM01000002.1"/>
</dbReference>
<sequence length="61" mass="6481">MFRLFAIIYALTGPTLAGILMVAVLSMNMFNSTAIIYSVAAGFIIGLPVAFIVARKLTQSA</sequence>